<sequence length="81" mass="9175">MTPTCSARDCRADAVWALQWNNPRLHPPERRKTWLACETHRDSLGDFLGARGFLRETVAFADLPQDQPEDRPDDLPEAGAD</sequence>
<dbReference type="RefSeq" id="WP_343049267.1">
    <property type="nucleotide sequence ID" value="NZ_JACCAC010000001.1"/>
</dbReference>
<name>A0A7Y9RW93_9ACTN</name>
<reference evidence="2 3" key="1">
    <citation type="submission" date="2020-07" db="EMBL/GenBank/DDBJ databases">
        <title>Sequencing the genomes of 1000 actinobacteria strains.</title>
        <authorList>
            <person name="Klenk H.-P."/>
        </authorList>
    </citation>
    <scope>NUCLEOTIDE SEQUENCE [LARGE SCALE GENOMIC DNA]</scope>
    <source>
        <strain evidence="2 3">DSM 24552</strain>
    </source>
</reference>
<feature type="region of interest" description="Disordered" evidence="1">
    <location>
        <begin position="60"/>
        <end position="81"/>
    </location>
</feature>
<dbReference type="Proteomes" id="UP000544110">
    <property type="component" value="Unassembled WGS sequence"/>
</dbReference>
<gene>
    <name evidence="2" type="ORF">BJ989_002121</name>
</gene>
<evidence type="ECO:0000256" key="1">
    <source>
        <dbReference type="SAM" id="MobiDB-lite"/>
    </source>
</evidence>
<accession>A0A7Y9RW93</accession>
<proteinExistence type="predicted"/>
<protein>
    <recommendedName>
        <fullName evidence="4">Acetone carboxylase</fullName>
    </recommendedName>
</protein>
<organism evidence="2 3">
    <name type="scientific">Nocardioides perillae</name>
    <dbReference type="NCBI Taxonomy" id="1119534"/>
    <lineage>
        <taxon>Bacteria</taxon>
        <taxon>Bacillati</taxon>
        <taxon>Actinomycetota</taxon>
        <taxon>Actinomycetes</taxon>
        <taxon>Propionibacteriales</taxon>
        <taxon>Nocardioidaceae</taxon>
        <taxon>Nocardioides</taxon>
    </lineage>
</organism>
<evidence type="ECO:0000313" key="2">
    <source>
        <dbReference type="EMBL" id="NYG55817.1"/>
    </source>
</evidence>
<dbReference type="AlphaFoldDB" id="A0A7Y9RW93"/>
<dbReference type="EMBL" id="JACCAC010000001">
    <property type="protein sequence ID" value="NYG55817.1"/>
    <property type="molecule type" value="Genomic_DNA"/>
</dbReference>
<keyword evidence="3" id="KW-1185">Reference proteome</keyword>
<evidence type="ECO:0000313" key="3">
    <source>
        <dbReference type="Proteomes" id="UP000544110"/>
    </source>
</evidence>
<comment type="caution">
    <text evidence="2">The sequence shown here is derived from an EMBL/GenBank/DDBJ whole genome shotgun (WGS) entry which is preliminary data.</text>
</comment>
<evidence type="ECO:0008006" key="4">
    <source>
        <dbReference type="Google" id="ProtNLM"/>
    </source>
</evidence>